<keyword evidence="2" id="KW-0342">GTP-binding</keyword>
<evidence type="ECO:0000259" key="4">
    <source>
        <dbReference type="PROSITE" id="PS51388"/>
    </source>
</evidence>
<protein>
    <recommendedName>
        <fullName evidence="4">GED domain-containing protein</fullName>
    </recommendedName>
</protein>
<dbReference type="InterPro" id="IPR045063">
    <property type="entry name" value="Dynamin_N"/>
</dbReference>
<dbReference type="Gene3D" id="3.40.50.300">
    <property type="entry name" value="P-loop containing nucleotide triphosphate hydrolases"/>
    <property type="match status" value="1"/>
</dbReference>
<feature type="compositionally biased region" description="Basic and acidic residues" evidence="3">
    <location>
        <begin position="672"/>
        <end position="681"/>
    </location>
</feature>
<organism evidence="5 6">
    <name type="scientific">Sporothrix stenoceras</name>
    <dbReference type="NCBI Taxonomy" id="5173"/>
    <lineage>
        <taxon>Eukaryota</taxon>
        <taxon>Fungi</taxon>
        <taxon>Dikarya</taxon>
        <taxon>Ascomycota</taxon>
        <taxon>Pezizomycotina</taxon>
        <taxon>Sordariomycetes</taxon>
        <taxon>Sordariomycetidae</taxon>
        <taxon>Ophiostomatales</taxon>
        <taxon>Ophiostomataceae</taxon>
        <taxon>Sporothrix</taxon>
    </lineage>
</organism>
<sequence length="1010" mass="112920">MTASTVSSRSLTESSAMRLNVKQEPGGYPLTGVTMSAHPAAHSQQNSRFARSGAPSIDTRIGRQTVTDSHGGEGVDDDDTPILMEVRKIKTQPPESILDRLDAPHAFPAHANQGHPNVSFVSHGFTAIGDKVKELNDTLGELQSLGIQHVTSLPELVLVGDQSAGKSSLMSGFSDIYLPRSEGACTRCPVHIRLSGAQAGGPWACRISLQQDYDYRPPQGVTRANPFGPWFEKRRDIKDFANLNDPSKIEETLRWAQIATLNPKHDHSLYKPGTGEYWKRYHPLSSDGGDAFRNEAAFSPNTVALDISAPGLADLSFYDLPGVFTSAKQDEDQYLVKVVRNLTAKYISHKQAIILWAVPMNVDSETSSTFSIIREQKAQNRTIGIMTKADLLPPNPTAAAQWMAMLRGEQHKVGHGYFMTARPIVTEDLLPNEMVQSSHRDPSRPADELERQGAFEEAFFNKQLPGMANQEWRDCFRDFEDRCGVNRLVAFMSQQLGHEFAKCLPEIKEKVSMKLLDVNYELAQLPDMPENPELEIRRSLVAFTSQVRSIVDGPQLMPLLNGIIQQFQEDIANLKPKYKVKVESFSNGPAGSGHNRPVTDNNGRIDLTLGDNDDVLSANGGGSPAPGFASVPPSGASMPRRRQHSIFLDGQADITGPSTPSKRARGINGSVKQEDQSEHGGDSPAFGAGSRRVLFSRPGQQGADQHKQARSLQMVRDIIDARMKPGMPNIVTEDIYNSLSMEAIRPWMDPLLQMLDRVYNLLDAKLHELLSVALSNLRKRLIYKHASCALKKFLVDRMTEVQTTLLQHYQLETRKYYTLDREALARNEEAERIVLTRHRHHYRMVAYLGEQRGRERSIPKDWEAMSDDERTREKAIMNQELAKLGPDEYTRELGVCANVRGYYRTAATRFVDTCTMHISSGLLPDVTDQLSKSYLDNQLGVFDRTTPQTFLDLMDEDETTAQKRASLKDDRNRFQLTMESIQRLENSSQYSQEQPTQPQSQVHVQVDGDI</sequence>
<evidence type="ECO:0000256" key="3">
    <source>
        <dbReference type="SAM" id="MobiDB-lite"/>
    </source>
</evidence>
<dbReference type="InterPro" id="IPR001401">
    <property type="entry name" value="Dynamin_GTPase"/>
</dbReference>
<dbReference type="EMBL" id="JAWCUI010000015">
    <property type="protein sequence ID" value="KAL1898478.1"/>
    <property type="molecule type" value="Genomic_DNA"/>
</dbReference>
<evidence type="ECO:0000313" key="5">
    <source>
        <dbReference type="EMBL" id="KAL1898478.1"/>
    </source>
</evidence>
<dbReference type="Pfam" id="PF00350">
    <property type="entry name" value="Dynamin_N"/>
    <property type="match status" value="1"/>
</dbReference>
<dbReference type="PANTHER" id="PTHR11566:SF131">
    <property type="entry name" value="GTPASE, PUTATIVE (AFU_ORTHOLOGUE AFUA_6G07630)-RELATED"/>
    <property type="match status" value="1"/>
</dbReference>
<comment type="caution">
    <text evidence="5">The sequence shown here is derived from an EMBL/GenBank/DDBJ whole genome shotgun (WGS) entry which is preliminary data.</text>
</comment>
<dbReference type="Pfam" id="PF01031">
    <property type="entry name" value="Dynamin_M"/>
    <property type="match status" value="1"/>
</dbReference>
<accession>A0ABR3ZCQ7</accession>
<keyword evidence="1" id="KW-0547">Nucleotide-binding</keyword>
<reference evidence="5 6" key="1">
    <citation type="journal article" date="2024" name="IMA Fungus">
        <title>IMA Genome - F19 : A genome assembly and annotation guide to empower mycologists, including annotated draft genome sequences of Ceratocystis pirilliformis, Diaporthe australafricana, Fusarium ophioides, Paecilomyces lecythidis, and Sporothrix stenoceras.</title>
        <authorList>
            <person name="Aylward J."/>
            <person name="Wilson A.M."/>
            <person name="Visagie C.M."/>
            <person name="Spraker J."/>
            <person name="Barnes I."/>
            <person name="Buitendag C."/>
            <person name="Ceriani C."/>
            <person name="Del Mar Angel L."/>
            <person name="du Plessis D."/>
            <person name="Fuchs T."/>
            <person name="Gasser K."/>
            <person name="Kramer D."/>
            <person name="Li W."/>
            <person name="Munsamy K."/>
            <person name="Piso A."/>
            <person name="Price J.L."/>
            <person name="Sonnekus B."/>
            <person name="Thomas C."/>
            <person name="van der Nest A."/>
            <person name="van Dijk A."/>
            <person name="van Heerden A."/>
            <person name="van Vuuren N."/>
            <person name="Yilmaz N."/>
            <person name="Duong T.A."/>
            <person name="van der Merwe N.A."/>
            <person name="Wingfield M.J."/>
            <person name="Wingfield B.D."/>
        </authorList>
    </citation>
    <scope>NUCLEOTIDE SEQUENCE [LARGE SCALE GENOMIC DNA]</scope>
    <source>
        <strain evidence="5 6">CMW 5346</strain>
    </source>
</reference>
<dbReference type="PRINTS" id="PR00195">
    <property type="entry name" value="DYNAMIN"/>
</dbReference>
<dbReference type="PANTHER" id="PTHR11566">
    <property type="entry name" value="DYNAMIN"/>
    <property type="match status" value="1"/>
</dbReference>
<feature type="domain" description="GED" evidence="4">
    <location>
        <begin position="892"/>
        <end position="989"/>
    </location>
</feature>
<dbReference type="SUPFAM" id="SSF52540">
    <property type="entry name" value="P-loop containing nucleoside triphosphate hydrolases"/>
    <property type="match status" value="1"/>
</dbReference>
<dbReference type="Proteomes" id="UP001583186">
    <property type="component" value="Unassembled WGS sequence"/>
</dbReference>
<feature type="region of interest" description="Disordered" evidence="3">
    <location>
        <begin position="585"/>
        <end position="690"/>
    </location>
</feature>
<dbReference type="InterPro" id="IPR000375">
    <property type="entry name" value="Dynamin_stalk"/>
</dbReference>
<dbReference type="SMART" id="SM00053">
    <property type="entry name" value="DYNc"/>
    <property type="match status" value="1"/>
</dbReference>
<gene>
    <name evidence="5" type="ORF">Sste5346_003381</name>
</gene>
<dbReference type="Gene3D" id="1.20.120.1240">
    <property type="entry name" value="Dynamin, middle domain"/>
    <property type="match status" value="1"/>
</dbReference>
<keyword evidence="6" id="KW-1185">Reference proteome</keyword>
<dbReference type="InterPro" id="IPR027417">
    <property type="entry name" value="P-loop_NTPase"/>
</dbReference>
<proteinExistence type="predicted"/>
<evidence type="ECO:0000256" key="2">
    <source>
        <dbReference type="ARBA" id="ARBA00023134"/>
    </source>
</evidence>
<dbReference type="PROSITE" id="PS51388">
    <property type="entry name" value="GED"/>
    <property type="match status" value="1"/>
</dbReference>
<name>A0ABR3ZCQ7_9PEZI</name>
<feature type="region of interest" description="Disordered" evidence="3">
    <location>
        <begin position="982"/>
        <end position="1010"/>
    </location>
</feature>
<dbReference type="InterPro" id="IPR020850">
    <property type="entry name" value="GED_dom"/>
</dbReference>
<evidence type="ECO:0000313" key="6">
    <source>
        <dbReference type="Proteomes" id="UP001583186"/>
    </source>
</evidence>
<dbReference type="InterPro" id="IPR022812">
    <property type="entry name" value="Dynamin"/>
</dbReference>
<feature type="compositionally biased region" description="Polar residues" evidence="3">
    <location>
        <begin position="982"/>
        <end position="1003"/>
    </location>
</feature>
<evidence type="ECO:0000256" key="1">
    <source>
        <dbReference type="ARBA" id="ARBA00022741"/>
    </source>
</evidence>
<dbReference type="CDD" id="cd08771">
    <property type="entry name" value="DLP_1"/>
    <property type="match status" value="1"/>
</dbReference>